<dbReference type="GO" id="GO:0008768">
    <property type="term" value="F:UDP-sugar diphosphatase activity"/>
    <property type="evidence" value="ECO:0007669"/>
    <property type="project" value="UniProtKB-EC"/>
</dbReference>
<dbReference type="CDD" id="cd18887">
    <property type="entry name" value="NUDIX_UGPPase_Nudt14"/>
    <property type="match status" value="1"/>
</dbReference>
<keyword evidence="14" id="KW-1185">Reference proteome</keyword>
<dbReference type="InterPro" id="IPR015797">
    <property type="entry name" value="NUDIX_hydrolase-like_dom_sf"/>
</dbReference>
<dbReference type="GO" id="GO:0005737">
    <property type="term" value="C:cytoplasm"/>
    <property type="evidence" value="ECO:0007669"/>
    <property type="project" value="UniProtKB-SubCell"/>
</dbReference>
<evidence type="ECO:0000256" key="9">
    <source>
        <dbReference type="ARBA" id="ARBA00066480"/>
    </source>
</evidence>
<keyword evidence="5" id="KW-0378">Hydrolase</keyword>
<evidence type="ECO:0000256" key="7">
    <source>
        <dbReference type="ARBA" id="ARBA00051086"/>
    </source>
</evidence>
<dbReference type="EC" id="3.6.1.45" evidence="9"/>
<name>A0AAN9YVP5_9ORTH</name>
<keyword evidence="6" id="KW-0460">Magnesium</keyword>
<dbReference type="GO" id="GO:0046872">
    <property type="term" value="F:metal ion binding"/>
    <property type="evidence" value="ECO:0007669"/>
    <property type="project" value="InterPro"/>
</dbReference>
<evidence type="ECO:0000256" key="6">
    <source>
        <dbReference type="ARBA" id="ARBA00022842"/>
    </source>
</evidence>
<evidence type="ECO:0000256" key="4">
    <source>
        <dbReference type="ARBA" id="ARBA00022490"/>
    </source>
</evidence>
<accession>A0AAN9YVP5</accession>
<protein>
    <recommendedName>
        <fullName evidence="10">Uridine diphosphate glucose pyrophosphatase NUDT14</fullName>
        <ecNumber evidence="9">3.6.1.45</ecNumber>
    </recommendedName>
    <alternativeName>
        <fullName evidence="11">Nucleoside diphosphate-linked moiety X motif 14</fullName>
    </alternativeName>
</protein>
<comment type="cofactor">
    <cofactor evidence="1">
        <name>Mg(2+)</name>
        <dbReference type="ChEBI" id="CHEBI:18420"/>
    </cofactor>
</comment>
<dbReference type="FunFam" id="3.90.79.10:FF:000035">
    <property type="entry name" value="Uridine diphosphate glucose pyrophosphatase"/>
    <property type="match status" value="1"/>
</dbReference>
<comment type="subunit">
    <text evidence="3">Homodimer.</text>
</comment>
<dbReference type="InterPro" id="IPR000086">
    <property type="entry name" value="NUDIX_hydrolase_dom"/>
</dbReference>
<keyword evidence="4" id="KW-0963">Cytoplasm</keyword>
<dbReference type="PANTHER" id="PTHR11839:SF15">
    <property type="entry name" value="URIDINE DIPHOSPHATE GLUCOSE PYROPHOSPHATASE NUDT14"/>
    <property type="match status" value="1"/>
</dbReference>
<dbReference type="GO" id="GO:0006753">
    <property type="term" value="P:nucleoside phosphate metabolic process"/>
    <property type="evidence" value="ECO:0007669"/>
    <property type="project" value="TreeGrafter"/>
</dbReference>
<organism evidence="13 14">
    <name type="scientific">Gryllus longicercus</name>
    <dbReference type="NCBI Taxonomy" id="2509291"/>
    <lineage>
        <taxon>Eukaryota</taxon>
        <taxon>Metazoa</taxon>
        <taxon>Ecdysozoa</taxon>
        <taxon>Arthropoda</taxon>
        <taxon>Hexapoda</taxon>
        <taxon>Insecta</taxon>
        <taxon>Pterygota</taxon>
        <taxon>Neoptera</taxon>
        <taxon>Polyneoptera</taxon>
        <taxon>Orthoptera</taxon>
        <taxon>Ensifera</taxon>
        <taxon>Gryllidea</taxon>
        <taxon>Grylloidea</taxon>
        <taxon>Gryllidae</taxon>
        <taxon>Gryllinae</taxon>
        <taxon>Gryllus</taxon>
    </lineage>
</organism>
<gene>
    <name evidence="13" type="ORF">R5R35_009254</name>
</gene>
<comment type="caution">
    <text evidence="13">The sequence shown here is derived from an EMBL/GenBank/DDBJ whole genome shotgun (WGS) entry which is preliminary data.</text>
</comment>
<evidence type="ECO:0000259" key="12">
    <source>
        <dbReference type="PROSITE" id="PS51462"/>
    </source>
</evidence>
<evidence type="ECO:0000256" key="8">
    <source>
        <dbReference type="ARBA" id="ARBA00054674"/>
    </source>
</evidence>
<evidence type="ECO:0000256" key="10">
    <source>
        <dbReference type="ARBA" id="ARBA00071467"/>
    </source>
</evidence>
<comment type="subcellular location">
    <subcellularLocation>
        <location evidence="2">Cytoplasm</location>
    </subcellularLocation>
</comment>
<evidence type="ECO:0000256" key="11">
    <source>
        <dbReference type="ARBA" id="ARBA00080475"/>
    </source>
</evidence>
<feature type="domain" description="Nudix hydrolase" evidence="12">
    <location>
        <begin position="38"/>
        <end position="206"/>
    </location>
</feature>
<dbReference type="EMBL" id="JAZDUA010000551">
    <property type="protein sequence ID" value="KAK7791227.1"/>
    <property type="molecule type" value="Genomic_DNA"/>
</dbReference>
<dbReference type="SUPFAM" id="SSF55811">
    <property type="entry name" value="Nudix"/>
    <property type="match status" value="1"/>
</dbReference>
<evidence type="ECO:0000256" key="3">
    <source>
        <dbReference type="ARBA" id="ARBA00011738"/>
    </source>
</evidence>
<dbReference type="AlphaFoldDB" id="A0AAN9YVP5"/>
<dbReference type="NCBIfam" id="TIGR00052">
    <property type="entry name" value="nudix-type nucleoside diphosphatase, YffH/AdpP family"/>
    <property type="match status" value="1"/>
</dbReference>
<dbReference type="GO" id="GO:0019693">
    <property type="term" value="P:ribose phosphate metabolic process"/>
    <property type="evidence" value="ECO:0007669"/>
    <property type="project" value="TreeGrafter"/>
</dbReference>
<dbReference type="PROSITE" id="PS51462">
    <property type="entry name" value="NUDIX"/>
    <property type="match status" value="1"/>
</dbReference>
<sequence>MDDVHSIKIEPLGESIYVKPFHMTYIQNGVKKFWDFNVVHDSVSVLLFNVSRKVFVFVRQFRPAVFFNSIPEKEKYLVEAMNTKLPLPPIEQGITLELCAGVVDKEKSLEEIAREEVLEECGYDVPVKHLEKILSYRDSIGIAGDKQTIFYAEITDDMRVSKGGGKPEEGELIEVVEMSETEVKKYLERGDILSPGGFAFALYWFFENKKNIYSCHCS</sequence>
<evidence type="ECO:0000256" key="2">
    <source>
        <dbReference type="ARBA" id="ARBA00004496"/>
    </source>
</evidence>
<evidence type="ECO:0000256" key="5">
    <source>
        <dbReference type="ARBA" id="ARBA00022801"/>
    </source>
</evidence>
<evidence type="ECO:0000313" key="13">
    <source>
        <dbReference type="EMBL" id="KAK7791227.1"/>
    </source>
</evidence>
<evidence type="ECO:0000256" key="1">
    <source>
        <dbReference type="ARBA" id="ARBA00001946"/>
    </source>
</evidence>
<proteinExistence type="predicted"/>
<dbReference type="Gene3D" id="3.90.79.10">
    <property type="entry name" value="Nucleoside Triphosphate Pyrophosphohydrolase"/>
    <property type="match status" value="1"/>
</dbReference>
<comment type="function">
    <text evidence="8">Hydrolyzes UDP-glucose to glucose 1-phosphate and UMP and ADP-ribose to ribose 5-phosphate and AMP. The physiological substrate is probably UDP-glucose. Poor activity on other substrates such as ADP-glucose, CDP-glucose, GDP-glucose and GDP-mannose.</text>
</comment>
<dbReference type="InterPro" id="IPR004385">
    <property type="entry name" value="NDP_pyrophosphatase"/>
</dbReference>
<dbReference type="PANTHER" id="PTHR11839">
    <property type="entry name" value="UDP/ADP-SUGAR PYROPHOSPHATASE"/>
    <property type="match status" value="1"/>
</dbReference>
<reference evidence="13 14" key="1">
    <citation type="submission" date="2024-03" db="EMBL/GenBank/DDBJ databases">
        <title>The genome assembly and annotation of the cricket Gryllus longicercus Weissman &amp; Gray.</title>
        <authorList>
            <person name="Szrajer S."/>
            <person name="Gray D."/>
            <person name="Ylla G."/>
        </authorList>
    </citation>
    <scope>NUCLEOTIDE SEQUENCE [LARGE SCALE GENOMIC DNA]</scope>
    <source>
        <strain evidence="13">DAG 2021-001</strain>
        <tissue evidence="13">Whole body minus gut</tissue>
    </source>
</reference>
<dbReference type="Proteomes" id="UP001378592">
    <property type="component" value="Unassembled WGS sequence"/>
</dbReference>
<comment type="catalytic activity">
    <reaction evidence="7">
        <text>UDP-sugar + H2O = UMP + alpha-D-aldose 1-phosphate.</text>
        <dbReference type="EC" id="3.6.1.45"/>
    </reaction>
</comment>
<evidence type="ECO:0000313" key="14">
    <source>
        <dbReference type="Proteomes" id="UP001378592"/>
    </source>
</evidence>